<gene>
    <name evidence="2" type="ORF">TNIN_466821</name>
</gene>
<keyword evidence="1" id="KW-0472">Membrane</keyword>
<organism evidence="2 3">
    <name type="scientific">Trichonephila inaurata madagascariensis</name>
    <dbReference type="NCBI Taxonomy" id="2747483"/>
    <lineage>
        <taxon>Eukaryota</taxon>
        <taxon>Metazoa</taxon>
        <taxon>Ecdysozoa</taxon>
        <taxon>Arthropoda</taxon>
        <taxon>Chelicerata</taxon>
        <taxon>Arachnida</taxon>
        <taxon>Araneae</taxon>
        <taxon>Araneomorphae</taxon>
        <taxon>Entelegynae</taxon>
        <taxon>Araneoidea</taxon>
        <taxon>Nephilidae</taxon>
        <taxon>Trichonephila</taxon>
        <taxon>Trichonephila inaurata</taxon>
    </lineage>
</organism>
<proteinExistence type="predicted"/>
<name>A0A8X7BUV8_9ARAC</name>
<evidence type="ECO:0000313" key="3">
    <source>
        <dbReference type="Proteomes" id="UP000886998"/>
    </source>
</evidence>
<dbReference type="Proteomes" id="UP000886998">
    <property type="component" value="Unassembled WGS sequence"/>
</dbReference>
<evidence type="ECO:0000313" key="2">
    <source>
        <dbReference type="EMBL" id="GFY44760.1"/>
    </source>
</evidence>
<comment type="caution">
    <text evidence="2">The sequence shown here is derived from an EMBL/GenBank/DDBJ whole genome shotgun (WGS) entry which is preliminary data.</text>
</comment>
<protein>
    <submittedName>
        <fullName evidence="2">Uncharacterized protein</fullName>
    </submittedName>
</protein>
<dbReference type="AlphaFoldDB" id="A0A8X7BUV8"/>
<keyword evidence="1" id="KW-1133">Transmembrane helix</keyword>
<dbReference type="EMBL" id="BMAV01004411">
    <property type="protein sequence ID" value="GFY44760.1"/>
    <property type="molecule type" value="Genomic_DNA"/>
</dbReference>
<keyword evidence="1" id="KW-0812">Transmembrane</keyword>
<evidence type="ECO:0000256" key="1">
    <source>
        <dbReference type="SAM" id="Phobius"/>
    </source>
</evidence>
<reference evidence="2" key="1">
    <citation type="submission" date="2020-08" db="EMBL/GenBank/DDBJ databases">
        <title>Multicomponent nature underlies the extraordinary mechanical properties of spider dragline silk.</title>
        <authorList>
            <person name="Kono N."/>
            <person name="Nakamura H."/>
            <person name="Mori M."/>
            <person name="Yoshida Y."/>
            <person name="Ohtoshi R."/>
            <person name="Malay A.D."/>
            <person name="Moran D.A.P."/>
            <person name="Tomita M."/>
            <person name="Numata K."/>
            <person name="Arakawa K."/>
        </authorList>
    </citation>
    <scope>NUCLEOTIDE SEQUENCE</scope>
</reference>
<sequence length="85" mass="10189">MNHLLFPFFCTPKIFHQKKRRIIYQMDVTQNERIQGKDGKTPIYIYLYLLMVFYITLAGFKQSCYCSIFHVPGSFVKLFVGDQRR</sequence>
<feature type="transmembrane region" description="Helical" evidence="1">
    <location>
        <begin position="43"/>
        <end position="60"/>
    </location>
</feature>
<keyword evidence="3" id="KW-1185">Reference proteome</keyword>
<accession>A0A8X7BUV8</accession>